<feature type="compositionally biased region" description="Basic residues" evidence="1">
    <location>
        <begin position="121"/>
        <end position="134"/>
    </location>
</feature>
<reference evidence="4" key="1">
    <citation type="journal article" date="2020" name="New Phytol.">
        <title>Comparative genomics reveals dynamic genome evolution in host specialist ectomycorrhizal fungi.</title>
        <authorList>
            <person name="Lofgren L.A."/>
            <person name="Nguyen N.H."/>
            <person name="Vilgalys R."/>
            <person name="Ruytinx J."/>
            <person name="Liao H.L."/>
            <person name="Branco S."/>
            <person name="Kuo A."/>
            <person name="LaButti K."/>
            <person name="Lipzen A."/>
            <person name="Andreopoulos W."/>
            <person name="Pangilinan J."/>
            <person name="Riley R."/>
            <person name="Hundley H."/>
            <person name="Na H."/>
            <person name="Barry K."/>
            <person name="Grigoriev I.V."/>
            <person name="Stajich J.E."/>
            <person name="Kennedy P.G."/>
        </authorList>
    </citation>
    <scope>NUCLEOTIDE SEQUENCE</scope>
    <source>
        <strain evidence="4">FC203</strain>
    </source>
</reference>
<dbReference type="InterPro" id="IPR028083">
    <property type="entry name" value="Spt6_acidic_N_dom"/>
</dbReference>
<keyword evidence="5" id="KW-1185">Reference proteome</keyword>
<feature type="compositionally biased region" description="Basic and acidic residues" evidence="1">
    <location>
        <begin position="18"/>
        <end position="28"/>
    </location>
</feature>
<evidence type="ECO:0000259" key="2">
    <source>
        <dbReference type="Pfam" id="PF14632"/>
    </source>
</evidence>
<evidence type="ECO:0000313" key="3">
    <source>
        <dbReference type="EMBL" id="KAG1894050.1"/>
    </source>
</evidence>
<dbReference type="EMBL" id="JABBWK010000085">
    <property type="protein sequence ID" value="KAG1894062.1"/>
    <property type="molecule type" value="Genomic_DNA"/>
</dbReference>
<feature type="compositionally biased region" description="Basic residues" evidence="1">
    <location>
        <begin position="45"/>
        <end position="57"/>
    </location>
</feature>
<feature type="region of interest" description="Disordered" evidence="1">
    <location>
        <begin position="1"/>
        <end position="134"/>
    </location>
</feature>
<protein>
    <recommendedName>
        <fullName evidence="2">Spt6 acidic N-terminal domain-containing protein</fullName>
    </recommendedName>
</protein>
<evidence type="ECO:0000313" key="4">
    <source>
        <dbReference type="EMBL" id="KAG1894062.1"/>
    </source>
</evidence>
<feature type="domain" description="Spt6 acidic N-terminal" evidence="2">
    <location>
        <begin position="9"/>
        <end position="81"/>
    </location>
</feature>
<dbReference type="GeneID" id="64657314"/>
<feature type="compositionally biased region" description="Acidic residues" evidence="1">
    <location>
        <begin position="29"/>
        <end position="41"/>
    </location>
</feature>
<comment type="caution">
    <text evidence="4">The sequence shown here is derived from an EMBL/GenBank/DDBJ whole genome shotgun (WGS) entry which is preliminary data.</text>
</comment>
<accession>A0AAD4DUF9</accession>
<organism evidence="4 5">
    <name type="scientific">Suillus fuscotomentosus</name>
    <dbReference type="NCBI Taxonomy" id="1912939"/>
    <lineage>
        <taxon>Eukaryota</taxon>
        <taxon>Fungi</taxon>
        <taxon>Dikarya</taxon>
        <taxon>Basidiomycota</taxon>
        <taxon>Agaricomycotina</taxon>
        <taxon>Agaricomycetes</taxon>
        <taxon>Agaricomycetidae</taxon>
        <taxon>Boletales</taxon>
        <taxon>Suillineae</taxon>
        <taxon>Suillaceae</taxon>
        <taxon>Suillus</taxon>
    </lineage>
</organism>
<dbReference type="RefSeq" id="XP_041219626.1">
    <property type="nucleotide sequence ID" value="XM_041363016.1"/>
</dbReference>
<dbReference type="EMBL" id="JABBWK010000085">
    <property type="protein sequence ID" value="KAG1894050.1"/>
    <property type="molecule type" value="Genomic_DNA"/>
</dbReference>
<dbReference type="Proteomes" id="UP001195769">
    <property type="component" value="Unassembled WGS sequence"/>
</dbReference>
<sequence>MADPQVISDDSSEEVEEEARRIRERFIVDENEDEEEDDDDDEARHRGRKRRKRRHRRRNEEALEEDDLELLERWSPPAPSTSKRQPVVESSEDELDNEDRPPVQDIKRIWDDERAGGGRGRFQRRRWRYGRAGT</sequence>
<evidence type="ECO:0000256" key="1">
    <source>
        <dbReference type="SAM" id="MobiDB-lite"/>
    </source>
</evidence>
<proteinExistence type="predicted"/>
<feature type="compositionally biased region" description="Basic and acidic residues" evidence="1">
    <location>
        <begin position="98"/>
        <end position="116"/>
    </location>
</feature>
<name>A0AAD4DUF9_9AGAM</name>
<dbReference type="Pfam" id="PF14632">
    <property type="entry name" value="SPT6_acidic"/>
    <property type="match status" value="1"/>
</dbReference>
<dbReference type="AlphaFoldDB" id="A0AAD4DUF9"/>
<evidence type="ECO:0000313" key="5">
    <source>
        <dbReference type="Proteomes" id="UP001195769"/>
    </source>
</evidence>
<gene>
    <name evidence="3" type="ORF">F5891DRAFT_1063670</name>
    <name evidence="4" type="ORF">F5891DRAFT_1063746</name>
</gene>